<name>A0AAD0ZHV5_9PSED</name>
<sequence>MTMYSPPVAAAAACDRLRSSRKACRCVSPDSSRTQALRLLRNRSQPRELGSGYTATANPVAAGAACDRLRSSRKGGRCVSPGRSRTQALRLLRNRSQPRGLGSGYTATANPVAAGAACDRVRSTRQTSLRVSPGRSRTQDLRLLRNRSQPRGLGSGYTATANPIAAAAAHRLRSGRKTCRRVSPDISRTQALRLLRNRSQPRRPGSGYTGDARRQRLPVRNKESRA</sequence>
<evidence type="ECO:0000313" key="3">
    <source>
        <dbReference type="Proteomes" id="UP000280455"/>
    </source>
</evidence>
<organism evidence="2 3">
    <name type="scientific">Pseudomonas chlororaphis subsp. aureofaciens</name>
    <dbReference type="NCBI Taxonomy" id="587851"/>
    <lineage>
        <taxon>Bacteria</taxon>
        <taxon>Pseudomonadati</taxon>
        <taxon>Pseudomonadota</taxon>
        <taxon>Gammaproteobacteria</taxon>
        <taxon>Pseudomonadales</taxon>
        <taxon>Pseudomonadaceae</taxon>
        <taxon>Pseudomonas</taxon>
    </lineage>
</organism>
<feature type="region of interest" description="Disordered" evidence="1">
    <location>
        <begin position="195"/>
        <end position="226"/>
    </location>
</feature>
<dbReference type="AlphaFoldDB" id="A0AAD0ZHV5"/>
<dbReference type="Proteomes" id="UP000280455">
    <property type="component" value="Chromosome"/>
</dbReference>
<evidence type="ECO:0000256" key="1">
    <source>
        <dbReference type="SAM" id="MobiDB-lite"/>
    </source>
</evidence>
<accession>A0AAD0ZHV5</accession>
<reference evidence="2 3" key="1">
    <citation type="submission" date="2018-03" db="EMBL/GenBank/DDBJ databases">
        <title>Diversity of phytobeneficial traits revealed by whole-genome analysis of worldwide-isolated phenazine-producing Pseudomonas spp.</title>
        <authorList>
            <person name="Biessy A."/>
            <person name="Novinscak A."/>
            <person name="Blom J."/>
            <person name="Leger G."/>
            <person name="Thomashow L.S."/>
            <person name="Cazorla F.M."/>
            <person name="Josic D."/>
            <person name="Filion M."/>
        </authorList>
    </citation>
    <scope>NUCLEOTIDE SEQUENCE [LARGE SCALE GENOMIC DNA]</scope>
    <source>
        <strain evidence="2 3">ChPhzS24</strain>
    </source>
</reference>
<protein>
    <submittedName>
        <fullName evidence="2">Fibronectin type III domain protein</fullName>
    </submittedName>
</protein>
<evidence type="ECO:0000313" key="2">
    <source>
        <dbReference type="EMBL" id="AZE29768.1"/>
    </source>
</evidence>
<proteinExistence type="predicted"/>
<gene>
    <name evidence="2" type="ORF">C4K07_2983</name>
</gene>
<dbReference type="EMBL" id="CP027750">
    <property type="protein sequence ID" value="AZE29768.1"/>
    <property type="molecule type" value="Genomic_DNA"/>
</dbReference>